<gene>
    <name evidence="1" type="ORF">CCHR01_19892</name>
</gene>
<dbReference type="AlphaFoldDB" id="A0AAD8ZXH1"/>
<organism evidence="1 2">
    <name type="scientific">Colletotrichum chrysophilum</name>
    <dbReference type="NCBI Taxonomy" id="1836956"/>
    <lineage>
        <taxon>Eukaryota</taxon>
        <taxon>Fungi</taxon>
        <taxon>Dikarya</taxon>
        <taxon>Ascomycota</taxon>
        <taxon>Pezizomycotina</taxon>
        <taxon>Sordariomycetes</taxon>
        <taxon>Hypocreomycetidae</taxon>
        <taxon>Glomerellales</taxon>
        <taxon>Glomerellaceae</taxon>
        <taxon>Colletotrichum</taxon>
        <taxon>Colletotrichum gloeosporioides species complex</taxon>
    </lineage>
</organism>
<reference evidence="1" key="1">
    <citation type="submission" date="2023-01" db="EMBL/GenBank/DDBJ databases">
        <title>Colletotrichum chrysophilum M932 genome sequence.</title>
        <authorList>
            <person name="Baroncelli R."/>
        </authorList>
    </citation>
    <scope>NUCLEOTIDE SEQUENCE</scope>
    <source>
        <strain evidence="1">M932</strain>
    </source>
</reference>
<sequence>MNGRTAKVNTRDSRGFSPRRADVEDIANTLLRKRDSRPFRLVNNMRSKYGIQDYDFYNFDKTGFMIGMIRPGIVVTRSDYISKLKSI</sequence>
<comment type="caution">
    <text evidence="1">The sequence shown here is derived from an EMBL/GenBank/DDBJ whole genome shotgun (WGS) entry which is preliminary data.</text>
</comment>
<accession>A0AAD8ZXH1</accession>
<keyword evidence="2" id="KW-1185">Reference proteome</keyword>
<name>A0AAD8ZXH1_9PEZI</name>
<protein>
    <submittedName>
        <fullName evidence="1">Transposase</fullName>
    </submittedName>
</protein>
<dbReference type="Proteomes" id="UP001243330">
    <property type="component" value="Unassembled WGS sequence"/>
</dbReference>
<dbReference type="EMBL" id="JAQOWY010001216">
    <property type="protein sequence ID" value="KAK1837486.1"/>
    <property type="molecule type" value="Genomic_DNA"/>
</dbReference>
<evidence type="ECO:0000313" key="1">
    <source>
        <dbReference type="EMBL" id="KAK1837486.1"/>
    </source>
</evidence>
<evidence type="ECO:0000313" key="2">
    <source>
        <dbReference type="Proteomes" id="UP001243330"/>
    </source>
</evidence>
<proteinExistence type="predicted"/>